<dbReference type="SUPFAM" id="SSF53335">
    <property type="entry name" value="S-adenosyl-L-methionine-dependent methyltransferases"/>
    <property type="match status" value="1"/>
</dbReference>
<keyword evidence="2" id="KW-0489">Methyltransferase</keyword>
<keyword evidence="3" id="KW-1185">Reference proteome</keyword>
<sequence>MAAPEKGAYINGHHESVLRAHSWRTVENSAAYLLKVLRPDMHILDVGCGPGTITVDFAARVPQGQVIGLETTTATQEEFKSNVAMRGVSNVKLVVGNVLQLDFPDNTFDIVHAHQVIQYIADPARALREMRRVTKPGGFVAVREGDFASLTWYPEEGLRGLQDWIDAHYRVARANGGEPNAGRRLIAWACEAGFDRTAITATASAWCYSTPEERAWWAGLWVDRLRYSSFAKSFISLGYGTQDDLDRMAQAMQKWSASEDGWYAAMSGEILCRK</sequence>
<name>A0A2H3JLN3_WOLCO</name>
<dbReference type="GO" id="GO:0032259">
    <property type="term" value="P:methylation"/>
    <property type="evidence" value="ECO:0007669"/>
    <property type="project" value="UniProtKB-KW"/>
</dbReference>
<dbReference type="Gene3D" id="3.40.50.150">
    <property type="entry name" value="Vaccinia Virus protein VP39"/>
    <property type="match status" value="1"/>
</dbReference>
<gene>
    <name evidence="2" type="ORF">WOLCODRAFT_163781</name>
</gene>
<accession>A0A2H3JLN3</accession>
<dbReference type="STRING" id="742152.A0A2H3JLN3"/>
<protein>
    <submittedName>
        <fullName evidence="2">S-adenosyl-L-methionine-dependent methyltransferase</fullName>
    </submittedName>
</protein>
<dbReference type="OMA" id="LSFGTWC"/>
<dbReference type="PANTHER" id="PTHR43591:SF24">
    <property type="entry name" value="2-METHOXY-6-POLYPRENYL-1,4-BENZOQUINOL METHYLASE, MITOCHONDRIAL"/>
    <property type="match status" value="1"/>
</dbReference>
<dbReference type="Proteomes" id="UP000218811">
    <property type="component" value="Unassembled WGS sequence"/>
</dbReference>
<dbReference type="EMBL" id="KB468124">
    <property type="protein sequence ID" value="PCH42425.1"/>
    <property type="molecule type" value="Genomic_DNA"/>
</dbReference>
<dbReference type="GO" id="GO:0008168">
    <property type="term" value="F:methyltransferase activity"/>
    <property type="evidence" value="ECO:0007669"/>
    <property type="project" value="UniProtKB-KW"/>
</dbReference>
<dbReference type="OrthoDB" id="10017101at2759"/>
<dbReference type="AlphaFoldDB" id="A0A2H3JLN3"/>
<evidence type="ECO:0000313" key="2">
    <source>
        <dbReference type="EMBL" id="PCH42425.1"/>
    </source>
</evidence>
<dbReference type="Pfam" id="PF13847">
    <property type="entry name" value="Methyltransf_31"/>
    <property type="match status" value="1"/>
</dbReference>
<dbReference type="CDD" id="cd02440">
    <property type="entry name" value="AdoMet_MTases"/>
    <property type="match status" value="1"/>
</dbReference>
<keyword evidence="2" id="KW-0808">Transferase</keyword>
<organism evidence="2 3">
    <name type="scientific">Wolfiporia cocos (strain MD-104)</name>
    <name type="common">Brown rot fungus</name>
    <dbReference type="NCBI Taxonomy" id="742152"/>
    <lineage>
        <taxon>Eukaryota</taxon>
        <taxon>Fungi</taxon>
        <taxon>Dikarya</taxon>
        <taxon>Basidiomycota</taxon>
        <taxon>Agaricomycotina</taxon>
        <taxon>Agaricomycetes</taxon>
        <taxon>Polyporales</taxon>
        <taxon>Phaeolaceae</taxon>
        <taxon>Wolfiporia</taxon>
    </lineage>
</organism>
<dbReference type="InterPro" id="IPR029063">
    <property type="entry name" value="SAM-dependent_MTases_sf"/>
</dbReference>
<reference evidence="2 3" key="1">
    <citation type="journal article" date="2012" name="Science">
        <title>The Paleozoic origin of enzymatic lignin decomposition reconstructed from 31 fungal genomes.</title>
        <authorList>
            <person name="Floudas D."/>
            <person name="Binder M."/>
            <person name="Riley R."/>
            <person name="Barry K."/>
            <person name="Blanchette R.A."/>
            <person name="Henrissat B."/>
            <person name="Martinez A.T."/>
            <person name="Otillar R."/>
            <person name="Spatafora J.W."/>
            <person name="Yadav J.S."/>
            <person name="Aerts A."/>
            <person name="Benoit I."/>
            <person name="Boyd A."/>
            <person name="Carlson A."/>
            <person name="Copeland A."/>
            <person name="Coutinho P.M."/>
            <person name="de Vries R.P."/>
            <person name="Ferreira P."/>
            <person name="Findley K."/>
            <person name="Foster B."/>
            <person name="Gaskell J."/>
            <person name="Glotzer D."/>
            <person name="Gorecki P."/>
            <person name="Heitman J."/>
            <person name="Hesse C."/>
            <person name="Hori C."/>
            <person name="Igarashi K."/>
            <person name="Jurgens J.A."/>
            <person name="Kallen N."/>
            <person name="Kersten P."/>
            <person name="Kohler A."/>
            <person name="Kuees U."/>
            <person name="Kumar T.K.A."/>
            <person name="Kuo A."/>
            <person name="LaButti K."/>
            <person name="Larrondo L.F."/>
            <person name="Lindquist E."/>
            <person name="Ling A."/>
            <person name="Lombard V."/>
            <person name="Lucas S."/>
            <person name="Lundell T."/>
            <person name="Martin R."/>
            <person name="McLaughlin D.J."/>
            <person name="Morgenstern I."/>
            <person name="Morin E."/>
            <person name="Murat C."/>
            <person name="Nagy L.G."/>
            <person name="Nolan M."/>
            <person name="Ohm R.A."/>
            <person name="Patyshakuliyeva A."/>
            <person name="Rokas A."/>
            <person name="Ruiz-Duenas F.J."/>
            <person name="Sabat G."/>
            <person name="Salamov A."/>
            <person name="Samejima M."/>
            <person name="Schmutz J."/>
            <person name="Slot J.C."/>
            <person name="St John F."/>
            <person name="Stenlid J."/>
            <person name="Sun H."/>
            <person name="Sun S."/>
            <person name="Syed K."/>
            <person name="Tsang A."/>
            <person name="Wiebenga A."/>
            <person name="Young D."/>
            <person name="Pisabarro A."/>
            <person name="Eastwood D.C."/>
            <person name="Martin F."/>
            <person name="Cullen D."/>
            <person name="Grigoriev I.V."/>
            <person name="Hibbett D.S."/>
        </authorList>
    </citation>
    <scope>NUCLEOTIDE SEQUENCE [LARGE SCALE GENOMIC DNA]</scope>
    <source>
        <strain evidence="2 3">MD-104</strain>
    </source>
</reference>
<evidence type="ECO:0000259" key="1">
    <source>
        <dbReference type="Pfam" id="PF13847"/>
    </source>
</evidence>
<feature type="domain" description="Methyltransferase" evidence="1">
    <location>
        <begin position="39"/>
        <end position="146"/>
    </location>
</feature>
<evidence type="ECO:0000313" key="3">
    <source>
        <dbReference type="Proteomes" id="UP000218811"/>
    </source>
</evidence>
<dbReference type="PANTHER" id="PTHR43591">
    <property type="entry name" value="METHYLTRANSFERASE"/>
    <property type="match status" value="1"/>
</dbReference>
<proteinExistence type="predicted"/>
<dbReference type="InterPro" id="IPR025714">
    <property type="entry name" value="Methyltranfer_dom"/>
</dbReference>